<dbReference type="GO" id="GO:0015179">
    <property type="term" value="F:L-amino acid transmembrane transporter activity"/>
    <property type="evidence" value="ECO:0007669"/>
    <property type="project" value="TreeGrafter"/>
</dbReference>
<feature type="transmembrane region" description="Helical" evidence="5">
    <location>
        <begin position="125"/>
        <end position="145"/>
    </location>
</feature>
<feature type="transmembrane region" description="Helical" evidence="5">
    <location>
        <begin position="389"/>
        <end position="410"/>
    </location>
</feature>
<dbReference type="RefSeq" id="WP_074846510.1">
    <property type="nucleotide sequence ID" value="NZ_FOOE01000031.1"/>
</dbReference>
<evidence type="ECO:0000256" key="3">
    <source>
        <dbReference type="ARBA" id="ARBA00022989"/>
    </source>
</evidence>
<feature type="transmembrane region" description="Helical" evidence="5">
    <location>
        <begin position="95"/>
        <end position="119"/>
    </location>
</feature>
<feature type="transmembrane region" description="Helical" evidence="5">
    <location>
        <begin position="226"/>
        <end position="249"/>
    </location>
</feature>
<keyword evidence="3 5" id="KW-1133">Transmembrane helix</keyword>
<evidence type="ECO:0000256" key="2">
    <source>
        <dbReference type="ARBA" id="ARBA00022692"/>
    </source>
</evidence>
<name>A0A1I2PPZ9_9CLOT</name>
<feature type="transmembrane region" description="Helical" evidence="5">
    <location>
        <begin position="416"/>
        <end position="434"/>
    </location>
</feature>
<feature type="transmembrane region" description="Helical" evidence="5">
    <location>
        <begin position="157"/>
        <end position="180"/>
    </location>
</feature>
<comment type="subcellular location">
    <subcellularLocation>
        <location evidence="1">Membrane</location>
        <topology evidence="1">Multi-pass membrane protein</topology>
    </subcellularLocation>
</comment>
<dbReference type="PANTHER" id="PTHR11785:SF512">
    <property type="entry name" value="SOBREMESA, ISOFORM B"/>
    <property type="match status" value="1"/>
</dbReference>
<feature type="transmembrane region" description="Helical" evidence="5">
    <location>
        <begin position="38"/>
        <end position="61"/>
    </location>
</feature>
<feature type="transmembrane region" description="Helical" evidence="5">
    <location>
        <begin position="192"/>
        <end position="214"/>
    </location>
</feature>
<dbReference type="eggNOG" id="COG0531">
    <property type="taxonomic scope" value="Bacteria"/>
</dbReference>
<dbReference type="GO" id="GO:0016020">
    <property type="term" value="C:membrane"/>
    <property type="evidence" value="ECO:0007669"/>
    <property type="project" value="UniProtKB-SubCell"/>
</dbReference>
<dbReference type="EMBL" id="FOOE01000031">
    <property type="protein sequence ID" value="SFG18114.1"/>
    <property type="molecule type" value="Genomic_DNA"/>
</dbReference>
<protein>
    <submittedName>
        <fullName evidence="6">Basic amino acid/polyamine antiporter, APA family</fullName>
    </submittedName>
</protein>
<keyword evidence="4 5" id="KW-0472">Membrane</keyword>
<dbReference type="Gene3D" id="1.20.1740.10">
    <property type="entry name" value="Amino acid/polyamine transporter I"/>
    <property type="match status" value="1"/>
</dbReference>
<gene>
    <name evidence="6" type="ORF">SAMN04487885_13131</name>
</gene>
<dbReference type="PANTHER" id="PTHR11785">
    <property type="entry name" value="AMINO ACID TRANSPORTER"/>
    <property type="match status" value="1"/>
</dbReference>
<accession>A0A1I2PPZ9</accession>
<dbReference type="AlphaFoldDB" id="A0A1I2PPZ9"/>
<dbReference type="Pfam" id="PF13520">
    <property type="entry name" value="AA_permease_2"/>
    <property type="match status" value="1"/>
</dbReference>
<evidence type="ECO:0000313" key="7">
    <source>
        <dbReference type="Proteomes" id="UP000182135"/>
    </source>
</evidence>
<dbReference type="OrthoDB" id="3181223at2"/>
<evidence type="ECO:0000313" key="6">
    <source>
        <dbReference type="EMBL" id="SFG18114.1"/>
    </source>
</evidence>
<evidence type="ECO:0000256" key="1">
    <source>
        <dbReference type="ARBA" id="ARBA00004141"/>
    </source>
</evidence>
<evidence type="ECO:0000256" key="5">
    <source>
        <dbReference type="SAM" id="Phobius"/>
    </source>
</evidence>
<feature type="transmembrane region" description="Helical" evidence="5">
    <location>
        <begin position="323"/>
        <end position="346"/>
    </location>
</feature>
<feature type="transmembrane region" description="Helical" evidence="5">
    <location>
        <begin position="269"/>
        <end position="290"/>
    </location>
</feature>
<reference evidence="6 7" key="1">
    <citation type="submission" date="2016-10" db="EMBL/GenBank/DDBJ databases">
        <authorList>
            <person name="de Groot N.N."/>
        </authorList>
    </citation>
    <scope>NUCLEOTIDE SEQUENCE [LARGE SCALE GENOMIC DNA]</scope>
    <source>
        <strain evidence="6 7">NLAE-zl-G419</strain>
    </source>
</reference>
<sequence>MKEKRYGLFTAIAMIVGIVIGSGIFFKSDNILVATGGSISLGVLVFCIAAISIIFGSLTIAELASRNTEAGGIITYAENAYNKYIACAIGWFHTFLYYPTLVAVVAWVAGIYICMLFGINSTLETQTLIGAIVIIYMYLSNVLSAKLGGYFQNASTVIKIIPLILIAATGLIFGDVSTVVVSDVTNMQSFGWIAAIVPIAFSFDGWIVATSIGHEMKKPERDLPKALVIAPLFILAIYLLYFVGISSFLGPDVVMQMGDSHVDLAANKIFGPMGAKIIVTFVVISILGTVNGLTMGHTRMPYSLSIRGMFPNYKRFSVMNEKLAMPVNSSIIAFIISCVCLVIHYLTQKFSMLQNSDISEISITINYVLYILLYVKVFRMGCSREIKGVWKGIINPIFATIGSLIILFGSISNPLFSLYTLICGLLLIGSALFWKYQSKNIGLVDKISNY</sequence>
<dbReference type="PIRSF" id="PIRSF006060">
    <property type="entry name" value="AA_transporter"/>
    <property type="match status" value="1"/>
</dbReference>
<proteinExistence type="predicted"/>
<dbReference type="Proteomes" id="UP000182135">
    <property type="component" value="Unassembled WGS sequence"/>
</dbReference>
<dbReference type="InterPro" id="IPR050598">
    <property type="entry name" value="AminoAcid_Transporter"/>
</dbReference>
<keyword evidence="2 5" id="KW-0812">Transmembrane</keyword>
<dbReference type="InterPro" id="IPR002293">
    <property type="entry name" value="AA/rel_permease1"/>
</dbReference>
<feature type="transmembrane region" description="Helical" evidence="5">
    <location>
        <begin position="358"/>
        <end position="377"/>
    </location>
</feature>
<evidence type="ECO:0000256" key="4">
    <source>
        <dbReference type="ARBA" id="ARBA00023136"/>
    </source>
</evidence>
<keyword evidence="7" id="KW-1185">Reference proteome</keyword>
<feature type="transmembrane region" description="Helical" evidence="5">
    <location>
        <begin position="7"/>
        <end position="26"/>
    </location>
</feature>
<dbReference type="STRING" id="1529.SAMN04487885_13131"/>
<organism evidence="6 7">
    <name type="scientific">Clostridium cadaveris</name>
    <dbReference type="NCBI Taxonomy" id="1529"/>
    <lineage>
        <taxon>Bacteria</taxon>
        <taxon>Bacillati</taxon>
        <taxon>Bacillota</taxon>
        <taxon>Clostridia</taxon>
        <taxon>Eubacteriales</taxon>
        <taxon>Clostridiaceae</taxon>
        <taxon>Clostridium</taxon>
    </lineage>
</organism>